<evidence type="ECO:0000256" key="1">
    <source>
        <dbReference type="ARBA" id="ARBA00004613"/>
    </source>
</evidence>
<dbReference type="AlphaFoldDB" id="A0A811KD07"/>
<evidence type="ECO:0008006" key="8">
    <source>
        <dbReference type="Google" id="ProtNLM"/>
    </source>
</evidence>
<dbReference type="InterPro" id="IPR001534">
    <property type="entry name" value="Transthyretin-like"/>
</dbReference>
<comment type="similarity">
    <text evidence="2">Belongs to the nematode transthyretin-like family.</text>
</comment>
<organism evidence="6 7">
    <name type="scientific">Bursaphelenchus okinawaensis</name>
    <dbReference type="NCBI Taxonomy" id="465554"/>
    <lineage>
        <taxon>Eukaryota</taxon>
        <taxon>Metazoa</taxon>
        <taxon>Ecdysozoa</taxon>
        <taxon>Nematoda</taxon>
        <taxon>Chromadorea</taxon>
        <taxon>Rhabditida</taxon>
        <taxon>Tylenchina</taxon>
        <taxon>Tylenchomorpha</taxon>
        <taxon>Aphelenchoidea</taxon>
        <taxon>Aphelenchoididae</taxon>
        <taxon>Bursaphelenchus</taxon>
    </lineage>
</organism>
<dbReference type="Proteomes" id="UP000614601">
    <property type="component" value="Unassembled WGS sequence"/>
</dbReference>
<evidence type="ECO:0000256" key="5">
    <source>
        <dbReference type="SAM" id="SignalP"/>
    </source>
</evidence>
<evidence type="ECO:0000256" key="4">
    <source>
        <dbReference type="ARBA" id="ARBA00022729"/>
    </source>
</evidence>
<proteinExistence type="inferred from homology"/>
<dbReference type="GO" id="GO:0005576">
    <property type="term" value="C:extracellular region"/>
    <property type="evidence" value="ECO:0007669"/>
    <property type="project" value="UniProtKB-SubCell"/>
</dbReference>
<keyword evidence="4 5" id="KW-0732">Signal</keyword>
<dbReference type="PANTHER" id="PTHR21700">
    <property type="entry name" value="TRANSTHYRETIN-LIKE FAMILY PROTEIN-RELATED"/>
    <property type="match status" value="1"/>
</dbReference>
<evidence type="ECO:0000256" key="2">
    <source>
        <dbReference type="ARBA" id="ARBA00010112"/>
    </source>
</evidence>
<evidence type="ECO:0000256" key="3">
    <source>
        <dbReference type="ARBA" id="ARBA00022525"/>
    </source>
</evidence>
<accession>A0A811KD07</accession>
<dbReference type="InterPro" id="IPR038479">
    <property type="entry name" value="Transthyretin-like_sf"/>
</dbReference>
<reference evidence="6" key="1">
    <citation type="submission" date="2020-09" db="EMBL/GenBank/DDBJ databases">
        <authorList>
            <person name="Kikuchi T."/>
        </authorList>
    </citation>
    <scope>NUCLEOTIDE SEQUENCE</scope>
    <source>
        <strain evidence="6">SH1</strain>
    </source>
</reference>
<dbReference type="EMBL" id="CAJFCW020000002">
    <property type="protein sequence ID" value="CAG9097526.1"/>
    <property type="molecule type" value="Genomic_DNA"/>
</dbReference>
<dbReference type="Pfam" id="PF01060">
    <property type="entry name" value="TTR-52"/>
    <property type="match status" value="1"/>
</dbReference>
<dbReference type="Proteomes" id="UP000783686">
    <property type="component" value="Unassembled WGS sequence"/>
</dbReference>
<keyword evidence="7" id="KW-1185">Reference proteome</keyword>
<sequence>MRSLYLLGLALVLLGSVEAMRKQGVAVKGRLMCGGKGCEGAKVRITDIDTGPDPDDTLDEKLVEKNGEFKLTGFTRELTDIDPVLYVWHNCNDEATPCERKLKFIIPKKYIISTDPEDQNWCDVGIINLQTTFDSEKRECIN</sequence>
<gene>
    <name evidence="6" type="ORF">BOKJ2_LOCUS4568</name>
</gene>
<dbReference type="PANTHER" id="PTHR21700:SF6">
    <property type="entry name" value="TRANSTHYRETIN-LIKE FAMILY PROTEIN"/>
    <property type="match status" value="1"/>
</dbReference>
<dbReference type="OrthoDB" id="5772718at2759"/>
<dbReference type="GO" id="GO:0009986">
    <property type="term" value="C:cell surface"/>
    <property type="evidence" value="ECO:0007669"/>
    <property type="project" value="InterPro"/>
</dbReference>
<dbReference type="EMBL" id="CAJFDH010000002">
    <property type="protein sequence ID" value="CAD5212767.1"/>
    <property type="molecule type" value="Genomic_DNA"/>
</dbReference>
<evidence type="ECO:0000313" key="6">
    <source>
        <dbReference type="EMBL" id="CAD5212767.1"/>
    </source>
</evidence>
<comment type="caution">
    <text evidence="6">The sequence shown here is derived from an EMBL/GenBank/DDBJ whole genome shotgun (WGS) entry which is preliminary data.</text>
</comment>
<feature type="chain" id="PRO_5036221003" description="Transthyretin-like protein" evidence="5">
    <location>
        <begin position="20"/>
        <end position="142"/>
    </location>
</feature>
<feature type="signal peptide" evidence="5">
    <location>
        <begin position="1"/>
        <end position="19"/>
    </location>
</feature>
<comment type="subcellular location">
    <subcellularLocation>
        <location evidence="1">Secreted</location>
    </subcellularLocation>
</comment>
<evidence type="ECO:0000313" key="7">
    <source>
        <dbReference type="Proteomes" id="UP000614601"/>
    </source>
</evidence>
<dbReference type="Gene3D" id="2.60.40.3330">
    <property type="match status" value="1"/>
</dbReference>
<name>A0A811KD07_9BILA</name>
<protein>
    <recommendedName>
        <fullName evidence="8">Transthyretin-like protein</fullName>
    </recommendedName>
</protein>
<keyword evidence="3" id="KW-0964">Secreted</keyword>